<feature type="compositionally biased region" description="Basic and acidic residues" evidence="1">
    <location>
        <begin position="372"/>
        <end position="383"/>
    </location>
</feature>
<name>A0A915D538_9BILA</name>
<reference evidence="3" key="1">
    <citation type="submission" date="2022-11" db="UniProtKB">
        <authorList>
            <consortium name="WormBaseParasite"/>
        </authorList>
    </citation>
    <scope>IDENTIFICATION</scope>
</reference>
<sequence length="717" mass="79832">MYLPPTSLLSLQVIRRPCRRFGTALANFANHMATDAFSILFGTDDLGLIPLHYFIEFRKFCAVDDQAADFIERVDSTALKRFSLAVLESVLKLLDDFDDLDFYDEAALKRAKILMQTFVNMANKSPRFRATVAYHYITHWMGLLRLEPVRVEVLASLLVLIRDMHKVFYSEETYIQFLSDLATLWNQVGSPNDQKSWIAAVFAVLLEEDSHFLSECKNLMERESFTDVLFITESLMEQTHAEGKGLNVHPGNLQFCVHYFEQIDKDLSQLNDFSQMPSLDVGIRLFMLTDIISGGALHRPHFDEVLHSDDRPIRLICGMLKVLLEVEDLRRQELENAIRRRNLVLQQQRQQALKQASSQKPTKTSPSPTESPEPKSLPDEAKPVQKSVVQESQCSDQEDEEVSSTDNTGTSPTTPVKLSHPEVVEGKPVAEVRPNGAENHHSPRELNKSGPTSPKQARWLNANGHTDAAKTISDNDKEETVQQGPSVSKTSPYQPHPHNLKCGAQLRRLLLIRHIPLHVATNLRESSVRAIGNLSADSPINRLIAARSGQFSVYPMGNTYSQAFVLGLSPKSTKLLEVTEHPNGVFDRNRLLAALSLRVCEVDESTGRVLSLEKAPILHSPASSQNQPMDLESSSSCSSGASPASSSPSLPFSSTSSPVSQQGSEKDEEIKKEDEEVAEKDGSEVKPLDPEFPVEAANGQEENEVSLNKSSMSIQSI</sequence>
<feature type="compositionally biased region" description="Polar residues" evidence="1">
    <location>
        <begin position="481"/>
        <end position="493"/>
    </location>
</feature>
<keyword evidence="2" id="KW-1185">Reference proteome</keyword>
<evidence type="ECO:0000313" key="2">
    <source>
        <dbReference type="Proteomes" id="UP000887574"/>
    </source>
</evidence>
<organism evidence="2 3">
    <name type="scientific">Ditylenchus dipsaci</name>
    <dbReference type="NCBI Taxonomy" id="166011"/>
    <lineage>
        <taxon>Eukaryota</taxon>
        <taxon>Metazoa</taxon>
        <taxon>Ecdysozoa</taxon>
        <taxon>Nematoda</taxon>
        <taxon>Chromadorea</taxon>
        <taxon>Rhabditida</taxon>
        <taxon>Tylenchina</taxon>
        <taxon>Tylenchomorpha</taxon>
        <taxon>Sphaerularioidea</taxon>
        <taxon>Anguinidae</taxon>
        <taxon>Anguininae</taxon>
        <taxon>Ditylenchus</taxon>
    </lineage>
</organism>
<protein>
    <submittedName>
        <fullName evidence="3">Uncharacterized protein</fullName>
    </submittedName>
</protein>
<feature type="region of interest" description="Disordered" evidence="1">
    <location>
        <begin position="349"/>
        <end position="500"/>
    </location>
</feature>
<feature type="compositionally biased region" description="Low complexity" evidence="1">
    <location>
        <begin position="633"/>
        <end position="663"/>
    </location>
</feature>
<proteinExistence type="predicted"/>
<dbReference type="AlphaFoldDB" id="A0A915D538"/>
<feature type="compositionally biased region" description="Basic and acidic residues" evidence="1">
    <location>
        <begin position="419"/>
        <end position="430"/>
    </location>
</feature>
<dbReference type="Proteomes" id="UP000887574">
    <property type="component" value="Unplaced"/>
</dbReference>
<feature type="compositionally biased region" description="Basic and acidic residues" evidence="1">
    <location>
        <begin position="438"/>
        <end position="447"/>
    </location>
</feature>
<feature type="compositionally biased region" description="Polar residues" evidence="1">
    <location>
        <begin position="405"/>
        <end position="416"/>
    </location>
</feature>
<feature type="compositionally biased region" description="Basic and acidic residues" evidence="1">
    <location>
        <begin position="664"/>
        <end position="689"/>
    </location>
</feature>
<feature type="region of interest" description="Disordered" evidence="1">
    <location>
        <begin position="620"/>
        <end position="717"/>
    </location>
</feature>
<evidence type="ECO:0000313" key="3">
    <source>
        <dbReference type="WBParaSite" id="jg15476"/>
    </source>
</evidence>
<dbReference type="WBParaSite" id="jg15476">
    <property type="protein sequence ID" value="jg15476"/>
    <property type="gene ID" value="jg15476"/>
</dbReference>
<feature type="compositionally biased region" description="Polar residues" evidence="1">
    <location>
        <begin position="705"/>
        <end position="717"/>
    </location>
</feature>
<evidence type="ECO:0000256" key="1">
    <source>
        <dbReference type="SAM" id="MobiDB-lite"/>
    </source>
</evidence>
<feature type="compositionally biased region" description="Low complexity" evidence="1">
    <location>
        <begin position="349"/>
        <end position="370"/>
    </location>
</feature>
<accession>A0A915D538</accession>